<dbReference type="InterPro" id="IPR006685">
    <property type="entry name" value="MscS_channel_2nd"/>
</dbReference>
<evidence type="ECO:0000256" key="5">
    <source>
        <dbReference type="ARBA" id="ARBA00022989"/>
    </source>
</evidence>
<evidence type="ECO:0000259" key="9">
    <source>
        <dbReference type="Pfam" id="PF21082"/>
    </source>
</evidence>
<proteinExistence type="inferred from homology"/>
<evidence type="ECO:0000313" key="11">
    <source>
        <dbReference type="EMBL" id="SET83268.1"/>
    </source>
</evidence>
<dbReference type="EMBL" id="CP007451">
    <property type="protein sequence ID" value="AHW59339.1"/>
    <property type="molecule type" value="Genomic_DNA"/>
</dbReference>
<reference evidence="11 13" key="2">
    <citation type="submission" date="2016-10" db="EMBL/GenBank/DDBJ databases">
        <authorList>
            <person name="de Groot N.N."/>
        </authorList>
    </citation>
    <scope>NUCLEOTIDE SEQUENCE [LARGE SCALE GENOMIC DNA]</scope>
    <source>
        <strain evidence="11 13">DSM 25947</strain>
    </source>
</reference>
<name>X5DEB4_9BACT</name>
<dbReference type="EMBL" id="FOHT01000025">
    <property type="protein sequence ID" value="SET83268.1"/>
    <property type="molecule type" value="Genomic_DNA"/>
</dbReference>
<dbReference type="AlphaFoldDB" id="X5DEB4"/>
<keyword evidence="6 7" id="KW-0472">Membrane</keyword>
<feature type="transmembrane region" description="Helical" evidence="7">
    <location>
        <begin position="87"/>
        <end position="118"/>
    </location>
</feature>
<dbReference type="InterPro" id="IPR045275">
    <property type="entry name" value="MscS_archaea/bacteria_type"/>
</dbReference>
<evidence type="ECO:0000313" key="10">
    <source>
        <dbReference type="EMBL" id="AHW59339.1"/>
    </source>
</evidence>
<protein>
    <submittedName>
        <fullName evidence="10">Mechanosensitive ion channel protein MscS</fullName>
    </submittedName>
    <submittedName>
        <fullName evidence="11">Small conductance mechanosensitive channel</fullName>
    </submittedName>
</protein>
<dbReference type="PANTHER" id="PTHR30221:SF1">
    <property type="entry name" value="SMALL-CONDUCTANCE MECHANOSENSITIVE CHANNEL"/>
    <property type="match status" value="1"/>
</dbReference>
<dbReference type="SUPFAM" id="SSF82861">
    <property type="entry name" value="Mechanosensitive channel protein MscS (YggB), transmembrane region"/>
    <property type="match status" value="1"/>
</dbReference>
<sequence length="271" mass="29920">MEEVNKLSEQIYDLVMFYGPKLIGAIVTLIVGLWIISILRRAIRSRFEKQNVDPSLRGFLNSLIGIGLKAMLWIAVIGMMGVQMTSFIAILGAAGLAIGMAFSGTLSNFAGGVMILIFKPFKIGHYITAQGHSGTVNEIQIFNTILKTPDNKTIIIPNGGLATGSMINFSAEAKRRVDFTFGIAYGDDVDKAKEVLMKLIKADERIINDPAEPFIAVSELADSSVNLVVRVWAEAANYWGIYFDLHENVYKTFEKEGLNIPFPQMDVHVQK</sequence>
<evidence type="ECO:0000256" key="3">
    <source>
        <dbReference type="ARBA" id="ARBA00022475"/>
    </source>
</evidence>
<keyword evidence="5 7" id="KW-1133">Transmembrane helix</keyword>
<dbReference type="InterPro" id="IPR011014">
    <property type="entry name" value="MscS_channel_TM-2"/>
</dbReference>
<dbReference type="Gene3D" id="3.30.70.100">
    <property type="match status" value="1"/>
</dbReference>
<dbReference type="KEGG" id="dori:FH5T_06250"/>
<dbReference type="STRING" id="1168034.FH5T_06250"/>
<feature type="transmembrane region" description="Helical" evidence="7">
    <location>
        <begin position="59"/>
        <end position="81"/>
    </location>
</feature>
<dbReference type="Pfam" id="PF05552">
    <property type="entry name" value="MS_channel_1st_1"/>
    <property type="match status" value="1"/>
</dbReference>
<dbReference type="PANTHER" id="PTHR30221">
    <property type="entry name" value="SMALL-CONDUCTANCE MECHANOSENSITIVE CHANNEL"/>
    <property type="match status" value="1"/>
</dbReference>
<dbReference type="Proteomes" id="UP000023772">
    <property type="component" value="Chromosome"/>
</dbReference>
<dbReference type="HOGENOM" id="CLU_037945_1_1_10"/>
<accession>X5DEB4</accession>
<evidence type="ECO:0000256" key="1">
    <source>
        <dbReference type="ARBA" id="ARBA00004651"/>
    </source>
</evidence>
<dbReference type="InterPro" id="IPR023408">
    <property type="entry name" value="MscS_beta-dom_sf"/>
</dbReference>
<dbReference type="eggNOG" id="COG0668">
    <property type="taxonomic scope" value="Bacteria"/>
</dbReference>
<dbReference type="SUPFAM" id="SSF50182">
    <property type="entry name" value="Sm-like ribonucleoproteins"/>
    <property type="match status" value="1"/>
</dbReference>
<gene>
    <name evidence="10" type="ORF">FH5T_06250</name>
    <name evidence="11" type="ORF">SAMN05444285_1251</name>
</gene>
<dbReference type="Gene3D" id="2.30.30.60">
    <property type="match status" value="1"/>
</dbReference>
<dbReference type="InterPro" id="IPR008910">
    <property type="entry name" value="MSC_TM_helix"/>
</dbReference>
<dbReference type="GO" id="GO:0005886">
    <property type="term" value="C:plasma membrane"/>
    <property type="evidence" value="ECO:0007669"/>
    <property type="project" value="UniProtKB-SubCell"/>
</dbReference>
<dbReference type="SUPFAM" id="SSF82689">
    <property type="entry name" value="Mechanosensitive channel protein MscS (YggB), C-terminal domain"/>
    <property type="match status" value="1"/>
</dbReference>
<reference evidence="10 12" key="1">
    <citation type="submission" date="2014-03" db="EMBL/GenBank/DDBJ databases">
        <title>Complete genome sequence of a deeply braunched marine Bacteroidia bacterium Draconibacterium orientale type strain FH5T.</title>
        <authorList>
            <person name="Li X."/>
            <person name="Wang X."/>
            <person name="Xie Z."/>
            <person name="Du Z."/>
            <person name="Chen G."/>
        </authorList>
    </citation>
    <scope>NUCLEOTIDE SEQUENCE [LARGE SCALE GENOMIC DNA]</scope>
    <source>
        <strain evidence="10 12">FH5</strain>
    </source>
</reference>
<dbReference type="InterPro" id="IPR011066">
    <property type="entry name" value="MscS_channel_C_sf"/>
</dbReference>
<dbReference type="GO" id="GO:0008381">
    <property type="term" value="F:mechanosensitive monoatomic ion channel activity"/>
    <property type="evidence" value="ECO:0007669"/>
    <property type="project" value="InterPro"/>
</dbReference>
<comment type="similarity">
    <text evidence="2">Belongs to the MscS (TC 1.A.23) family.</text>
</comment>
<evidence type="ECO:0000256" key="2">
    <source>
        <dbReference type="ARBA" id="ARBA00008017"/>
    </source>
</evidence>
<dbReference type="InterPro" id="IPR049278">
    <property type="entry name" value="MS_channel_C"/>
</dbReference>
<dbReference type="InterPro" id="IPR010920">
    <property type="entry name" value="LSM_dom_sf"/>
</dbReference>
<comment type="subcellular location">
    <subcellularLocation>
        <location evidence="1">Cell membrane</location>
        <topology evidence="1">Multi-pass membrane protein</topology>
    </subcellularLocation>
</comment>
<organism evidence="11 13">
    <name type="scientific">Draconibacterium orientale</name>
    <dbReference type="NCBI Taxonomy" id="1168034"/>
    <lineage>
        <taxon>Bacteria</taxon>
        <taxon>Pseudomonadati</taxon>
        <taxon>Bacteroidota</taxon>
        <taxon>Bacteroidia</taxon>
        <taxon>Marinilabiliales</taxon>
        <taxon>Prolixibacteraceae</taxon>
        <taxon>Draconibacterium</taxon>
    </lineage>
</organism>
<keyword evidence="12" id="KW-1185">Reference proteome</keyword>
<dbReference type="Proteomes" id="UP000181981">
    <property type="component" value="Unassembled WGS sequence"/>
</dbReference>
<dbReference type="Gene3D" id="1.10.287.1260">
    <property type="match status" value="1"/>
</dbReference>
<evidence type="ECO:0000256" key="6">
    <source>
        <dbReference type="ARBA" id="ARBA00023136"/>
    </source>
</evidence>
<feature type="transmembrane region" description="Helical" evidence="7">
    <location>
        <begin position="22"/>
        <end position="39"/>
    </location>
</feature>
<dbReference type="Pfam" id="PF21082">
    <property type="entry name" value="MS_channel_3rd"/>
    <property type="match status" value="1"/>
</dbReference>
<dbReference type="Pfam" id="PF00924">
    <property type="entry name" value="MS_channel_2nd"/>
    <property type="match status" value="1"/>
</dbReference>
<dbReference type="PROSITE" id="PS01246">
    <property type="entry name" value="UPF0003"/>
    <property type="match status" value="1"/>
</dbReference>
<keyword evidence="3" id="KW-1003">Cell membrane</keyword>
<feature type="domain" description="Mechanosensitive ion channel MscS C-terminal" evidence="9">
    <location>
        <begin position="177"/>
        <end position="260"/>
    </location>
</feature>
<dbReference type="OrthoDB" id="9809206at2"/>
<evidence type="ECO:0000256" key="4">
    <source>
        <dbReference type="ARBA" id="ARBA00022692"/>
    </source>
</evidence>
<evidence type="ECO:0000313" key="12">
    <source>
        <dbReference type="Proteomes" id="UP000023772"/>
    </source>
</evidence>
<evidence type="ECO:0000313" key="13">
    <source>
        <dbReference type="Proteomes" id="UP000181981"/>
    </source>
</evidence>
<dbReference type="InterPro" id="IPR006686">
    <property type="entry name" value="MscS_channel_CS"/>
</dbReference>
<dbReference type="RefSeq" id="WP_038556739.1">
    <property type="nucleotide sequence ID" value="NZ_FOHT01000025.1"/>
</dbReference>
<feature type="domain" description="Mechanosensitive ion channel MscS" evidence="8">
    <location>
        <begin position="105"/>
        <end position="170"/>
    </location>
</feature>
<evidence type="ECO:0000256" key="7">
    <source>
        <dbReference type="SAM" id="Phobius"/>
    </source>
</evidence>
<keyword evidence="4 7" id="KW-0812">Transmembrane</keyword>
<evidence type="ECO:0000259" key="8">
    <source>
        <dbReference type="Pfam" id="PF00924"/>
    </source>
</evidence>